<keyword evidence="1" id="KW-1185">Reference proteome</keyword>
<protein>
    <submittedName>
        <fullName evidence="2">Uncharacterized protein</fullName>
    </submittedName>
</protein>
<reference evidence="2" key="1">
    <citation type="submission" date="2022-11" db="UniProtKB">
        <authorList>
            <consortium name="WormBaseParasite"/>
        </authorList>
    </citation>
    <scope>IDENTIFICATION</scope>
</reference>
<evidence type="ECO:0000313" key="2">
    <source>
        <dbReference type="WBParaSite" id="nRc.2.0.1.t19684-RA"/>
    </source>
</evidence>
<evidence type="ECO:0000313" key="1">
    <source>
        <dbReference type="Proteomes" id="UP000887565"/>
    </source>
</evidence>
<name>A0A915J0Q8_ROMCU</name>
<dbReference type="Proteomes" id="UP000887565">
    <property type="component" value="Unplaced"/>
</dbReference>
<dbReference type="AlphaFoldDB" id="A0A915J0Q8"/>
<proteinExistence type="predicted"/>
<accession>A0A915J0Q8</accession>
<organism evidence="1 2">
    <name type="scientific">Romanomermis culicivorax</name>
    <name type="common">Nematode worm</name>
    <dbReference type="NCBI Taxonomy" id="13658"/>
    <lineage>
        <taxon>Eukaryota</taxon>
        <taxon>Metazoa</taxon>
        <taxon>Ecdysozoa</taxon>
        <taxon>Nematoda</taxon>
        <taxon>Enoplea</taxon>
        <taxon>Dorylaimia</taxon>
        <taxon>Mermithida</taxon>
        <taxon>Mermithoidea</taxon>
        <taxon>Mermithidae</taxon>
        <taxon>Romanomermis</taxon>
    </lineage>
</organism>
<sequence length="84" mass="9901">MDINFDEFFEDEGNLLGILWWLTQKSHQQIQQLDTVWFFATCLECELALLTLPGDVDMLNTKRNVQRNTTVRVNQERICKLPNT</sequence>
<dbReference type="WBParaSite" id="nRc.2.0.1.t19684-RA">
    <property type="protein sequence ID" value="nRc.2.0.1.t19684-RA"/>
    <property type="gene ID" value="nRc.2.0.1.g19684"/>
</dbReference>